<dbReference type="OrthoDB" id="6506297at2"/>
<feature type="compositionally biased region" description="Acidic residues" evidence="1">
    <location>
        <begin position="191"/>
        <end position="210"/>
    </location>
</feature>
<evidence type="ECO:0000256" key="1">
    <source>
        <dbReference type="SAM" id="MobiDB-lite"/>
    </source>
</evidence>
<keyword evidence="2" id="KW-1133">Transmembrane helix</keyword>
<feature type="transmembrane region" description="Helical" evidence="2">
    <location>
        <begin position="12"/>
        <end position="30"/>
    </location>
</feature>
<dbReference type="InterPro" id="IPR045919">
    <property type="entry name" value="DUF6338"/>
</dbReference>
<keyword evidence="4" id="KW-1185">Reference proteome</keyword>
<gene>
    <name evidence="3" type="ORF">H1164_17575</name>
</gene>
<organism evidence="3 4">
    <name type="scientific">Thermoactinomyces daqus</name>
    <dbReference type="NCBI Taxonomy" id="1329516"/>
    <lineage>
        <taxon>Bacteria</taxon>
        <taxon>Bacillati</taxon>
        <taxon>Bacillota</taxon>
        <taxon>Bacilli</taxon>
        <taxon>Bacillales</taxon>
        <taxon>Thermoactinomycetaceae</taxon>
        <taxon>Thermoactinomyces</taxon>
    </lineage>
</organism>
<dbReference type="AlphaFoldDB" id="A0A7W1XDF6"/>
<keyword evidence="2" id="KW-0812">Transmembrane</keyword>
<comment type="caution">
    <text evidence="3">The sequence shown here is derived from an EMBL/GenBank/DDBJ whole genome shotgun (WGS) entry which is preliminary data.</text>
</comment>
<name>A0A7W1XDF6_9BACL</name>
<dbReference type="Proteomes" id="UP000530514">
    <property type="component" value="Unassembled WGS sequence"/>
</dbReference>
<evidence type="ECO:0000313" key="4">
    <source>
        <dbReference type="Proteomes" id="UP000530514"/>
    </source>
</evidence>
<keyword evidence="2" id="KW-0472">Membrane</keyword>
<sequence length="210" mass="24264">MNITPDIKSIALFFILFVPGFISMKVYDMLVPREERDYAKTIYAIIAYSVFNLALIYPLLGIIQKHIWAWYLCIFALPVLTAYLFFKVITSGWLNRLTKEVQEPILTPWDWVFRKKKPYWVIVRLKDGSRIGGVYSEGSYASKYPAKEQIYLENVYTLDDNDDFVEMIPGSAGMIIFGEEILAVELYSSVESEDGSNEQEETEEQEYGKG</sequence>
<feature type="transmembrane region" description="Helical" evidence="2">
    <location>
        <begin position="42"/>
        <end position="62"/>
    </location>
</feature>
<feature type="region of interest" description="Disordered" evidence="1">
    <location>
        <begin position="190"/>
        <end position="210"/>
    </location>
</feature>
<feature type="transmembrane region" description="Helical" evidence="2">
    <location>
        <begin position="68"/>
        <end position="86"/>
    </location>
</feature>
<dbReference type="Pfam" id="PF19865">
    <property type="entry name" value="DUF6338"/>
    <property type="match status" value="1"/>
</dbReference>
<protein>
    <submittedName>
        <fullName evidence="3">Uncharacterized protein</fullName>
    </submittedName>
</protein>
<dbReference type="RefSeq" id="WP_052154329.1">
    <property type="nucleotide sequence ID" value="NZ_JACEIP010000054.1"/>
</dbReference>
<dbReference type="EMBL" id="JACEIP010000054">
    <property type="protein sequence ID" value="MBA4544640.1"/>
    <property type="molecule type" value="Genomic_DNA"/>
</dbReference>
<evidence type="ECO:0000313" key="3">
    <source>
        <dbReference type="EMBL" id="MBA4544640.1"/>
    </source>
</evidence>
<accession>A0A7W1XDF6</accession>
<reference evidence="3 4" key="1">
    <citation type="submission" date="2020-07" db="EMBL/GenBank/DDBJ databases">
        <authorList>
            <person name="Feng H."/>
        </authorList>
    </citation>
    <scope>NUCLEOTIDE SEQUENCE [LARGE SCALE GENOMIC DNA]</scope>
    <source>
        <strain evidence="4">s-11</strain>
    </source>
</reference>
<proteinExistence type="predicted"/>
<evidence type="ECO:0000256" key="2">
    <source>
        <dbReference type="SAM" id="Phobius"/>
    </source>
</evidence>